<evidence type="ECO:0000313" key="5">
    <source>
        <dbReference type="Proteomes" id="UP000193587"/>
    </source>
</evidence>
<evidence type="ECO:0000256" key="2">
    <source>
        <dbReference type="SAM" id="MobiDB-lite"/>
    </source>
</evidence>
<feature type="non-terminal residue" evidence="4">
    <location>
        <position position="1"/>
    </location>
</feature>
<accession>A0A1X4G8J4</accession>
<protein>
    <submittedName>
        <fullName evidence="4">Transposase</fullName>
    </submittedName>
</protein>
<keyword evidence="1" id="KW-0238">DNA-binding</keyword>
<reference evidence="4 5" key="1">
    <citation type="submission" date="2017-04" db="EMBL/GenBank/DDBJ databases">
        <title>MLSA of the genus Halorubrum.</title>
        <authorList>
            <person name="De La Haba R."/>
            <person name="Sanchez-Porro C."/>
            <person name="Infante-Dominguez C."/>
            <person name="Ventosa A."/>
        </authorList>
    </citation>
    <scope>NUCLEOTIDE SEQUENCE [LARGE SCALE GENOMIC DNA]</scope>
    <source>
        <strain evidence="4 5">DSM 17463</strain>
    </source>
</reference>
<proteinExistence type="predicted"/>
<dbReference type="AlphaFoldDB" id="A0A1X4G8J4"/>
<dbReference type="RefSeq" id="WP_139835134.1">
    <property type="nucleotide sequence ID" value="NZ_NEDJ01000087.1"/>
</dbReference>
<dbReference type="EMBL" id="NEDJ01000087">
    <property type="protein sequence ID" value="OSO92270.1"/>
    <property type="molecule type" value="Genomic_DNA"/>
</dbReference>
<dbReference type="Proteomes" id="UP000193587">
    <property type="component" value="Unassembled WGS sequence"/>
</dbReference>
<gene>
    <name evidence="4" type="ORF">B9H04_16045</name>
</gene>
<dbReference type="GO" id="GO:0003677">
    <property type="term" value="F:DNA binding"/>
    <property type="evidence" value="ECO:0007669"/>
    <property type="project" value="UniProtKB-KW"/>
</dbReference>
<evidence type="ECO:0000256" key="1">
    <source>
        <dbReference type="ARBA" id="ARBA00023125"/>
    </source>
</evidence>
<name>A0A1X4G8J4_HALEZ</name>
<dbReference type="Pfam" id="PF07282">
    <property type="entry name" value="Cas12f1-like_TNB"/>
    <property type="match status" value="1"/>
</dbReference>
<evidence type="ECO:0000313" key="4">
    <source>
        <dbReference type="EMBL" id="OSO92270.1"/>
    </source>
</evidence>
<sequence length="69" mass="7569">QGEHFECQKCGYELNADYNAAKNIGVRYARKRQHKLRSSPKSESGDAPVDVRVTGGTLNGESYQPIAGD</sequence>
<feature type="region of interest" description="Disordered" evidence="2">
    <location>
        <begin position="31"/>
        <end position="69"/>
    </location>
</feature>
<comment type="caution">
    <text evidence="4">The sequence shown here is derived from an EMBL/GenBank/DDBJ whole genome shotgun (WGS) entry which is preliminary data.</text>
</comment>
<feature type="domain" description="Cas12f1-like TNB" evidence="3">
    <location>
        <begin position="4"/>
        <end position="24"/>
    </location>
</feature>
<evidence type="ECO:0000259" key="3">
    <source>
        <dbReference type="Pfam" id="PF07282"/>
    </source>
</evidence>
<organism evidence="4 5">
    <name type="scientific">Halorubrum ezzemoulense DSM 17463</name>
    <dbReference type="NCBI Taxonomy" id="1121945"/>
    <lineage>
        <taxon>Archaea</taxon>
        <taxon>Methanobacteriati</taxon>
        <taxon>Methanobacteriota</taxon>
        <taxon>Stenosarchaea group</taxon>
        <taxon>Halobacteria</taxon>
        <taxon>Halobacteriales</taxon>
        <taxon>Haloferacaceae</taxon>
        <taxon>Halorubrum</taxon>
    </lineage>
</organism>
<dbReference type="InterPro" id="IPR010095">
    <property type="entry name" value="Cas12f1-like_TNB"/>
</dbReference>